<dbReference type="PANTHER" id="PTHR44846:SF17">
    <property type="entry name" value="GNTR-FAMILY TRANSCRIPTIONAL REGULATOR"/>
    <property type="match status" value="1"/>
</dbReference>
<protein>
    <submittedName>
        <fullName evidence="5">Transcriptional regulator</fullName>
    </submittedName>
</protein>
<reference evidence="5 6" key="1">
    <citation type="submission" date="2007-11" db="EMBL/GenBank/DDBJ databases">
        <authorList>
            <person name="Wagner-Dobler I."/>
            <person name="Ferriera S."/>
            <person name="Johnson J."/>
            <person name="Kravitz S."/>
            <person name="Beeson K."/>
            <person name="Sutton G."/>
            <person name="Rogers Y.-H."/>
            <person name="Friedman R."/>
            <person name="Frazier M."/>
            <person name="Venter J.C."/>
        </authorList>
    </citation>
    <scope>NUCLEOTIDE SEQUENCE [LARGE SCALE GENOMIC DNA]</scope>
    <source>
        <strain evidence="5 6">HEL-45</strain>
    </source>
</reference>
<comment type="caution">
    <text evidence="5">The sequence shown here is derived from an EMBL/GenBank/DDBJ whole genome shotgun (WGS) entry which is preliminary data.</text>
</comment>
<dbReference type="Pfam" id="PF00392">
    <property type="entry name" value="GntR"/>
    <property type="match status" value="1"/>
</dbReference>
<gene>
    <name evidence="5" type="ORF">OIHEL45_16831</name>
</gene>
<dbReference type="PROSITE" id="PS50949">
    <property type="entry name" value="HTH_GNTR"/>
    <property type="match status" value="1"/>
</dbReference>
<keyword evidence="2" id="KW-0238">DNA-binding</keyword>
<dbReference type="PRINTS" id="PR00035">
    <property type="entry name" value="HTHGNTR"/>
</dbReference>
<sequence>MTILHQQLVEAILMEVQSGKLRVGAKLPPEADYASELGVSRSTLRLAFSELERVGVLQRKKRAGTTIIADRPKSQFNMSTTGLHELLSLGRDTDLALSGTTTVQADAVSHLHGYDSETGHWLEISGTRTLPGEAKPFNSTRVYVPARYAGIEHVLKQSEPSVFRIIEERFDLAVGRVSQSAQAIRCPADVAEVIGLEPDAPALQIVAQLYDRKGILIEISVAIFDPNRFQLQTDVKVD</sequence>
<dbReference type="InterPro" id="IPR036388">
    <property type="entry name" value="WH-like_DNA-bd_sf"/>
</dbReference>
<dbReference type="Pfam" id="PF07702">
    <property type="entry name" value="UTRA"/>
    <property type="match status" value="1"/>
</dbReference>
<feature type="domain" description="HTH gntR-type" evidence="4">
    <location>
        <begin position="2"/>
        <end position="70"/>
    </location>
</feature>
<evidence type="ECO:0000256" key="2">
    <source>
        <dbReference type="ARBA" id="ARBA00023125"/>
    </source>
</evidence>
<keyword evidence="3" id="KW-0804">Transcription</keyword>
<accession>A0ABM9X1X9</accession>
<dbReference type="Gene3D" id="1.10.10.10">
    <property type="entry name" value="Winged helix-like DNA-binding domain superfamily/Winged helix DNA-binding domain"/>
    <property type="match status" value="1"/>
</dbReference>
<dbReference type="Gene3D" id="3.40.1410.10">
    <property type="entry name" value="Chorismate lyase-like"/>
    <property type="match status" value="1"/>
</dbReference>
<organism evidence="5 6">
    <name type="scientific">Sulfitobacter indolifex HEL-45</name>
    <dbReference type="NCBI Taxonomy" id="391624"/>
    <lineage>
        <taxon>Bacteria</taxon>
        <taxon>Pseudomonadati</taxon>
        <taxon>Pseudomonadota</taxon>
        <taxon>Alphaproteobacteria</taxon>
        <taxon>Rhodobacterales</taxon>
        <taxon>Roseobacteraceae</taxon>
        <taxon>Sulfitobacter</taxon>
    </lineage>
</organism>
<dbReference type="SUPFAM" id="SSF46785">
    <property type="entry name" value="Winged helix' DNA-binding domain"/>
    <property type="match status" value="1"/>
</dbReference>
<dbReference type="SUPFAM" id="SSF64288">
    <property type="entry name" value="Chorismate lyase-like"/>
    <property type="match status" value="1"/>
</dbReference>
<dbReference type="InterPro" id="IPR036390">
    <property type="entry name" value="WH_DNA-bd_sf"/>
</dbReference>
<dbReference type="RefSeq" id="WP_007120991.1">
    <property type="nucleotide sequence ID" value="NZ_ABID01000017.1"/>
</dbReference>
<proteinExistence type="predicted"/>
<dbReference type="SMART" id="SM00345">
    <property type="entry name" value="HTH_GNTR"/>
    <property type="match status" value="1"/>
</dbReference>
<dbReference type="InterPro" id="IPR050679">
    <property type="entry name" value="Bact_HTH_transcr_reg"/>
</dbReference>
<dbReference type="InterPro" id="IPR028978">
    <property type="entry name" value="Chorismate_lyase_/UTRA_dom_sf"/>
</dbReference>
<dbReference type="CDD" id="cd07377">
    <property type="entry name" value="WHTH_GntR"/>
    <property type="match status" value="1"/>
</dbReference>
<evidence type="ECO:0000256" key="1">
    <source>
        <dbReference type="ARBA" id="ARBA00023015"/>
    </source>
</evidence>
<keyword evidence="6" id="KW-1185">Reference proteome</keyword>
<dbReference type="PANTHER" id="PTHR44846">
    <property type="entry name" value="MANNOSYL-D-GLYCERATE TRANSPORT/METABOLISM SYSTEM REPRESSOR MNGR-RELATED"/>
    <property type="match status" value="1"/>
</dbReference>
<dbReference type="EMBL" id="ABID01000017">
    <property type="protein sequence ID" value="EDQ03459.1"/>
    <property type="molecule type" value="Genomic_DNA"/>
</dbReference>
<name>A0ABM9X1X9_9RHOB</name>
<dbReference type="Proteomes" id="UP000003257">
    <property type="component" value="Unassembled WGS sequence"/>
</dbReference>
<dbReference type="InterPro" id="IPR011663">
    <property type="entry name" value="UTRA"/>
</dbReference>
<evidence type="ECO:0000256" key="3">
    <source>
        <dbReference type="ARBA" id="ARBA00023163"/>
    </source>
</evidence>
<evidence type="ECO:0000313" key="6">
    <source>
        <dbReference type="Proteomes" id="UP000003257"/>
    </source>
</evidence>
<dbReference type="SMART" id="SM00866">
    <property type="entry name" value="UTRA"/>
    <property type="match status" value="1"/>
</dbReference>
<evidence type="ECO:0000259" key="4">
    <source>
        <dbReference type="PROSITE" id="PS50949"/>
    </source>
</evidence>
<evidence type="ECO:0000313" key="5">
    <source>
        <dbReference type="EMBL" id="EDQ03459.1"/>
    </source>
</evidence>
<keyword evidence="1" id="KW-0805">Transcription regulation</keyword>
<dbReference type="InterPro" id="IPR000524">
    <property type="entry name" value="Tscrpt_reg_HTH_GntR"/>
</dbReference>